<feature type="transmembrane region" description="Helical" evidence="1">
    <location>
        <begin position="12"/>
        <end position="33"/>
    </location>
</feature>
<feature type="transmembrane region" description="Helical" evidence="1">
    <location>
        <begin position="157"/>
        <end position="179"/>
    </location>
</feature>
<comment type="caution">
    <text evidence="2">The sequence shown here is derived from an EMBL/GenBank/DDBJ whole genome shotgun (WGS) entry which is preliminary data.</text>
</comment>
<sequence>MRLFVNLKFKDVLISVGIGIIFMLGALLIQLIIDQIPEIIILVDHHYNISYLIKNIKTIEIKNAIIYSIYLGMAAGFIQEGFTYFAISIKPEKMAFFIGIGFSAVDIAVIFIEDFNNLSGFLLILIILNIISSLLFHPGTATFMKFGKLSGHGIMTYITSSILHTSIDGGLVYTDIYILTHIKQYIISTELFWAFTMVISISIFLIGILKLNSLIRD</sequence>
<dbReference type="AlphaFoldDB" id="A0A0Q0VVL1"/>
<protein>
    <submittedName>
        <fullName evidence="2">Uncharacterized protein</fullName>
    </submittedName>
</protein>
<name>A0A0Q0VVL1_9ARCH</name>
<dbReference type="RefSeq" id="WP_048101211.1">
    <property type="nucleotide sequence ID" value="NZ_LKBH01000110.1"/>
</dbReference>
<keyword evidence="1" id="KW-0812">Transmembrane</keyword>
<feature type="transmembrane region" description="Helical" evidence="1">
    <location>
        <begin position="94"/>
        <end position="112"/>
    </location>
</feature>
<accession>A0A0Q0VVL1</accession>
<dbReference type="Proteomes" id="UP000050301">
    <property type="component" value="Unassembled WGS sequence"/>
</dbReference>
<dbReference type="InParanoid" id="A0A0Q0VVL1"/>
<evidence type="ECO:0000256" key="1">
    <source>
        <dbReference type="SAM" id="Phobius"/>
    </source>
</evidence>
<keyword evidence="3" id="KW-1185">Reference proteome</keyword>
<reference evidence="2 3" key="1">
    <citation type="submission" date="2015-09" db="EMBL/GenBank/DDBJ databases">
        <title>Heavy metals and arsenic resistance mechanisms in polyextremophilic archaea of the family Ferroplasmaceae.</title>
        <authorList>
            <person name="Bulaev A.G."/>
            <person name="Kanygina A.V."/>
        </authorList>
    </citation>
    <scope>NUCLEOTIDE SEQUENCE [LARGE SCALE GENOMIC DNA]</scope>
    <source>
        <strain evidence="2 3">BH2</strain>
    </source>
</reference>
<proteinExistence type="predicted"/>
<gene>
    <name evidence="2" type="ORF">AOG55_06130</name>
</gene>
<feature type="transmembrane region" description="Helical" evidence="1">
    <location>
        <begin position="64"/>
        <end position="87"/>
    </location>
</feature>
<organism evidence="2 3">
    <name type="scientific">Acidiplasma cupricumulans</name>
    <dbReference type="NCBI Taxonomy" id="312540"/>
    <lineage>
        <taxon>Archaea</taxon>
        <taxon>Methanobacteriati</taxon>
        <taxon>Thermoplasmatota</taxon>
        <taxon>Thermoplasmata</taxon>
        <taxon>Thermoplasmatales</taxon>
        <taxon>Ferroplasmaceae</taxon>
        <taxon>Acidiplasma</taxon>
    </lineage>
</organism>
<dbReference type="GeneID" id="84221038"/>
<keyword evidence="1" id="KW-1133">Transmembrane helix</keyword>
<keyword evidence="1" id="KW-0472">Membrane</keyword>
<feature type="transmembrane region" description="Helical" evidence="1">
    <location>
        <begin position="191"/>
        <end position="211"/>
    </location>
</feature>
<evidence type="ECO:0000313" key="3">
    <source>
        <dbReference type="Proteomes" id="UP000050301"/>
    </source>
</evidence>
<dbReference type="EMBL" id="LKBH01000110">
    <property type="protein sequence ID" value="KQB35681.1"/>
    <property type="molecule type" value="Genomic_DNA"/>
</dbReference>
<feature type="transmembrane region" description="Helical" evidence="1">
    <location>
        <begin position="118"/>
        <end position="136"/>
    </location>
</feature>
<evidence type="ECO:0000313" key="2">
    <source>
        <dbReference type="EMBL" id="KQB35681.1"/>
    </source>
</evidence>